<gene>
    <name evidence="1" type="ORF">ACFOUR_08365</name>
</gene>
<sequence>MSLLCRSLRAIRTVWKRDVLSRPDRYQVYVSFPTDETHSRSEPVADHVAEIERLFEGWVDVYARASGLAVVSDPVAADRVDLSQFRSLLDRIEETYAATHSLVRLEKWRTIDDALVKSFVVVPVRPLFPPTEQRTENRPLTAPASE</sequence>
<dbReference type="AlphaFoldDB" id="A0ABD5NP90"/>
<accession>A0ABD5NP90</accession>
<dbReference type="EMBL" id="JBHSAQ010000003">
    <property type="protein sequence ID" value="MFC3958379.1"/>
    <property type="molecule type" value="Genomic_DNA"/>
</dbReference>
<dbReference type="RefSeq" id="WP_256531277.1">
    <property type="nucleotide sequence ID" value="NZ_CP101824.1"/>
</dbReference>
<organism evidence="1 2">
    <name type="scientific">Halovivax cerinus</name>
    <dbReference type="NCBI Taxonomy" id="1487865"/>
    <lineage>
        <taxon>Archaea</taxon>
        <taxon>Methanobacteriati</taxon>
        <taxon>Methanobacteriota</taxon>
        <taxon>Stenosarchaea group</taxon>
        <taxon>Halobacteria</taxon>
        <taxon>Halobacteriales</taxon>
        <taxon>Natrialbaceae</taxon>
        <taxon>Halovivax</taxon>
    </lineage>
</organism>
<dbReference type="Proteomes" id="UP001595846">
    <property type="component" value="Unassembled WGS sequence"/>
</dbReference>
<proteinExistence type="predicted"/>
<evidence type="ECO:0000313" key="1">
    <source>
        <dbReference type="EMBL" id="MFC3958379.1"/>
    </source>
</evidence>
<name>A0ABD5NP90_9EURY</name>
<dbReference type="GeneID" id="73904000"/>
<keyword evidence="2" id="KW-1185">Reference proteome</keyword>
<reference evidence="1 2" key="1">
    <citation type="journal article" date="2019" name="Int. J. Syst. Evol. Microbiol.">
        <title>The Global Catalogue of Microorganisms (GCM) 10K type strain sequencing project: providing services to taxonomists for standard genome sequencing and annotation.</title>
        <authorList>
            <consortium name="The Broad Institute Genomics Platform"/>
            <consortium name="The Broad Institute Genome Sequencing Center for Infectious Disease"/>
            <person name="Wu L."/>
            <person name="Ma J."/>
        </authorList>
    </citation>
    <scope>NUCLEOTIDE SEQUENCE [LARGE SCALE GENOMIC DNA]</scope>
    <source>
        <strain evidence="1 2">IBRC-M 10256</strain>
    </source>
</reference>
<evidence type="ECO:0000313" key="2">
    <source>
        <dbReference type="Proteomes" id="UP001595846"/>
    </source>
</evidence>
<comment type="caution">
    <text evidence="1">The sequence shown here is derived from an EMBL/GenBank/DDBJ whole genome shotgun (WGS) entry which is preliminary data.</text>
</comment>
<protein>
    <submittedName>
        <fullName evidence="1">Uncharacterized protein</fullName>
    </submittedName>
</protein>